<dbReference type="Pfam" id="PF01558">
    <property type="entry name" value="POR"/>
    <property type="match status" value="1"/>
</dbReference>
<accession>A0A0F9FPE5</accession>
<protein>
    <recommendedName>
        <fullName evidence="2">Pyruvate/ketoisovalerate oxidoreductase catalytic domain-containing protein</fullName>
    </recommendedName>
</protein>
<dbReference type="InterPro" id="IPR052198">
    <property type="entry name" value="IorB_Oxidoreductase"/>
</dbReference>
<evidence type="ECO:0000259" key="2">
    <source>
        <dbReference type="Pfam" id="PF01558"/>
    </source>
</evidence>
<dbReference type="PANTHER" id="PTHR43854">
    <property type="entry name" value="INDOLEPYRUVATE OXIDOREDUCTASE SUBUNIT IORB"/>
    <property type="match status" value="1"/>
</dbReference>
<proteinExistence type="predicted"/>
<dbReference type="PANTHER" id="PTHR43854:SF1">
    <property type="entry name" value="INDOLEPYRUVATE OXIDOREDUCTASE SUBUNIT IORB"/>
    <property type="match status" value="1"/>
</dbReference>
<gene>
    <name evidence="3" type="ORF">LCGC14_2006080</name>
</gene>
<organism evidence="3">
    <name type="scientific">marine sediment metagenome</name>
    <dbReference type="NCBI Taxonomy" id="412755"/>
    <lineage>
        <taxon>unclassified sequences</taxon>
        <taxon>metagenomes</taxon>
        <taxon>ecological metagenomes</taxon>
    </lineage>
</organism>
<feature type="domain" description="Pyruvate/ketoisovalerate oxidoreductase catalytic" evidence="2">
    <location>
        <begin position="19"/>
        <end position="201"/>
    </location>
</feature>
<keyword evidence="1" id="KW-0560">Oxidoreductase</keyword>
<dbReference type="SUPFAM" id="SSF53323">
    <property type="entry name" value="Pyruvate-ferredoxin oxidoreductase, PFOR, domain III"/>
    <property type="match status" value="1"/>
</dbReference>
<reference evidence="3" key="1">
    <citation type="journal article" date="2015" name="Nature">
        <title>Complex archaea that bridge the gap between prokaryotes and eukaryotes.</title>
        <authorList>
            <person name="Spang A."/>
            <person name="Saw J.H."/>
            <person name="Jorgensen S.L."/>
            <person name="Zaremba-Niedzwiedzka K."/>
            <person name="Martijn J."/>
            <person name="Lind A.E."/>
            <person name="van Eijk R."/>
            <person name="Schleper C."/>
            <person name="Guy L."/>
            <person name="Ettema T.J."/>
        </authorList>
    </citation>
    <scope>NUCLEOTIDE SEQUENCE</scope>
</reference>
<evidence type="ECO:0000256" key="1">
    <source>
        <dbReference type="ARBA" id="ARBA00023002"/>
    </source>
</evidence>
<evidence type="ECO:0000313" key="3">
    <source>
        <dbReference type="EMBL" id="KKL80306.1"/>
    </source>
</evidence>
<dbReference type="GO" id="GO:0016903">
    <property type="term" value="F:oxidoreductase activity, acting on the aldehyde or oxo group of donors"/>
    <property type="evidence" value="ECO:0007669"/>
    <property type="project" value="InterPro"/>
</dbReference>
<dbReference type="InterPro" id="IPR002869">
    <property type="entry name" value="Pyrv_flavodox_OxRed_cen"/>
</dbReference>
<dbReference type="Gene3D" id="3.40.920.10">
    <property type="entry name" value="Pyruvate-ferredoxin oxidoreductase, PFOR, domain III"/>
    <property type="match status" value="1"/>
</dbReference>
<dbReference type="InterPro" id="IPR019752">
    <property type="entry name" value="Pyrv/ketoisovalerate_OxRed_cat"/>
</dbReference>
<dbReference type="EMBL" id="LAZR01022891">
    <property type="protein sequence ID" value="KKL80306.1"/>
    <property type="molecule type" value="Genomic_DNA"/>
</dbReference>
<dbReference type="AlphaFoldDB" id="A0A0F9FPE5"/>
<name>A0A0F9FPE5_9ZZZZ</name>
<comment type="caution">
    <text evidence="3">The sequence shown here is derived from an EMBL/GenBank/DDBJ whole genome shotgun (WGS) entry which is preliminary data.</text>
</comment>
<sequence>MKKSMLSDDPYNVVITGVGGQGNVMASRVLGNMLTQKGLQVTIGETFGASQRGGAVMSHLRISVASSWSPQIPKGRAHMVVALEPIEALRVLMDYGNPGTKVLCNMRPIHPIGVISGESSYPSESELKKSVRELTEKAWFVDATSPAIKLGNPVFGNIMMIGALAGISELPMDRTDFKTVISRIFPPDQMKTNLAAYDMGAQII</sequence>